<accession>A0ABY5NSG7</accession>
<keyword evidence="2" id="KW-1185">Reference proteome</keyword>
<dbReference type="RefSeq" id="WP_257499242.1">
    <property type="nucleotide sequence ID" value="NZ_CP102382.1"/>
</dbReference>
<dbReference type="EMBL" id="CP102382">
    <property type="protein sequence ID" value="UUV21314.1"/>
    <property type="molecule type" value="Genomic_DNA"/>
</dbReference>
<gene>
    <name evidence="1" type="ORF">NPX36_13440</name>
</gene>
<dbReference type="InterPro" id="IPR021284">
    <property type="entry name" value="DUF2750"/>
</dbReference>
<sequence>MEAKMIEDFLNQIVQNNKVFIIEHKNEIAISQSLLFKNNANEPVNVVCFWDNEDLAKACCVDIWRDYTLQEICLTTFIEDYLVNIYNESFIVGINFNDQMEGVEADPLDIISNIIQLLKKQKMELDFEYFKNLADLERQLQKLL</sequence>
<reference evidence="1 2" key="1">
    <citation type="submission" date="2022-08" db="EMBL/GenBank/DDBJ databases">
        <title>Myroides zhujiangensis sp. nov., a novel bacterium isolated from sediment in the Pearl River Estuary.</title>
        <authorList>
            <person name="Cui L."/>
        </authorList>
    </citation>
    <scope>NUCLEOTIDE SEQUENCE [LARGE SCALE GENOMIC DNA]</scope>
    <source>
        <strain evidence="1 2">SCSIO 72103</strain>
    </source>
</reference>
<organism evidence="1 2">
    <name type="scientific">Paenimyroides aestuarii</name>
    <dbReference type="NCBI Taxonomy" id="2968490"/>
    <lineage>
        <taxon>Bacteria</taxon>
        <taxon>Pseudomonadati</taxon>
        <taxon>Bacteroidota</taxon>
        <taxon>Flavobacteriia</taxon>
        <taxon>Flavobacteriales</taxon>
        <taxon>Flavobacteriaceae</taxon>
        <taxon>Paenimyroides</taxon>
    </lineage>
</organism>
<name>A0ABY5NSG7_9FLAO</name>
<protein>
    <submittedName>
        <fullName evidence="1">DUF2750 domain-containing protein</fullName>
    </submittedName>
</protein>
<evidence type="ECO:0000313" key="2">
    <source>
        <dbReference type="Proteomes" id="UP001317001"/>
    </source>
</evidence>
<dbReference type="Pfam" id="PF11042">
    <property type="entry name" value="DUF2750"/>
    <property type="match status" value="1"/>
</dbReference>
<proteinExistence type="predicted"/>
<evidence type="ECO:0000313" key="1">
    <source>
        <dbReference type="EMBL" id="UUV21314.1"/>
    </source>
</evidence>
<dbReference type="Proteomes" id="UP001317001">
    <property type="component" value="Chromosome"/>
</dbReference>